<evidence type="ECO:0000256" key="1">
    <source>
        <dbReference type="SAM" id="Phobius"/>
    </source>
</evidence>
<keyword evidence="2" id="KW-0732">Signal</keyword>
<feature type="non-terminal residue" evidence="3">
    <location>
        <position position="99"/>
    </location>
</feature>
<gene>
    <name evidence="3" type="ORF">PFISCL1PPCAC_4505</name>
</gene>
<keyword evidence="1" id="KW-1133">Transmembrane helix</keyword>
<keyword evidence="1" id="KW-0812">Transmembrane</keyword>
<accession>A0AAV5V4C7</accession>
<reference evidence="3" key="1">
    <citation type="submission" date="2023-10" db="EMBL/GenBank/DDBJ databases">
        <title>Genome assembly of Pristionchus species.</title>
        <authorList>
            <person name="Yoshida K."/>
            <person name="Sommer R.J."/>
        </authorList>
    </citation>
    <scope>NUCLEOTIDE SEQUENCE</scope>
    <source>
        <strain evidence="3">RS5133</strain>
    </source>
</reference>
<evidence type="ECO:0000256" key="2">
    <source>
        <dbReference type="SAM" id="SignalP"/>
    </source>
</evidence>
<keyword evidence="4" id="KW-1185">Reference proteome</keyword>
<feature type="signal peptide" evidence="2">
    <location>
        <begin position="1"/>
        <end position="21"/>
    </location>
</feature>
<sequence length="99" mass="11104">MSSSLTLTLLFTLLSSAIVSSKPLVDINIRSAIRELESLSTNSRDFLNYVYFWTILSTLLAFVLIAMICCIFGVVFYVIYKCFKSIARCARKSNSASKN</sequence>
<organism evidence="3 4">
    <name type="scientific">Pristionchus fissidentatus</name>
    <dbReference type="NCBI Taxonomy" id="1538716"/>
    <lineage>
        <taxon>Eukaryota</taxon>
        <taxon>Metazoa</taxon>
        <taxon>Ecdysozoa</taxon>
        <taxon>Nematoda</taxon>
        <taxon>Chromadorea</taxon>
        <taxon>Rhabditida</taxon>
        <taxon>Rhabditina</taxon>
        <taxon>Diplogasteromorpha</taxon>
        <taxon>Diplogasteroidea</taxon>
        <taxon>Neodiplogasteridae</taxon>
        <taxon>Pristionchus</taxon>
    </lineage>
</organism>
<dbReference type="AlphaFoldDB" id="A0AAV5V4C7"/>
<evidence type="ECO:0000313" key="3">
    <source>
        <dbReference type="EMBL" id="GMT13208.1"/>
    </source>
</evidence>
<proteinExistence type="predicted"/>
<dbReference type="Proteomes" id="UP001432322">
    <property type="component" value="Unassembled WGS sequence"/>
</dbReference>
<protein>
    <submittedName>
        <fullName evidence="3">Uncharacterized protein</fullName>
    </submittedName>
</protein>
<evidence type="ECO:0000313" key="4">
    <source>
        <dbReference type="Proteomes" id="UP001432322"/>
    </source>
</evidence>
<name>A0AAV5V4C7_9BILA</name>
<feature type="transmembrane region" description="Helical" evidence="1">
    <location>
        <begin position="50"/>
        <end position="80"/>
    </location>
</feature>
<comment type="caution">
    <text evidence="3">The sequence shown here is derived from an EMBL/GenBank/DDBJ whole genome shotgun (WGS) entry which is preliminary data.</text>
</comment>
<keyword evidence="1" id="KW-0472">Membrane</keyword>
<feature type="chain" id="PRO_5044022947" evidence="2">
    <location>
        <begin position="22"/>
        <end position="99"/>
    </location>
</feature>
<dbReference type="EMBL" id="BTSY01000002">
    <property type="protein sequence ID" value="GMT13208.1"/>
    <property type="molecule type" value="Genomic_DNA"/>
</dbReference>